<dbReference type="Gene3D" id="3.40.50.620">
    <property type="entry name" value="HUPs"/>
    <property type="match status" value="1"/>
</dbReference>
<dbReference type="InterPro" id="IPR005232">
    <property type="entry name" value="LarE"/>
</dbReference>
<dbReference type="PANTHER" id="PTHR43169:SF2">
    <property type="entry name" value="NAD_GMP SYNTHASE DOMAIN-CONTAINING PROTEIN"/>
    <property type="match status" value="1"/>
</dbReference>
<feature type="active site" description="Nucleophile and sulfur donor" evidence="1">
    <location>
        <position position="175"/>
    </location>
</feature>
<evidence type="ECO:0000313" key="3">
    <source>
        <dbReference type="EMBL" id="EAQ77464.1"/>
    </source>
</evidence>
<accession>A4A1B2</accession>
<dbReference type="SUPFAM" id="SSF52402">
    <property type="entry name" value="Adenine nucleotide alpha hydrolases-like"/>
    <property type="match status" value="1"/>
</dbReference>
<dbReference type="Proteomes" id="UP000004358">
    <property type="component" value="Unassembled WGS sequence"/>
</dbReference>
<feature type="domain" description="Asparagine synthetase" evidence="2">
    <location>
        <begin position="13"/>
        <end position="81"/>
    </location>
</feature>
<dbReference type="CDD" id="cd01990">
    <property type="entry name" value="LarE-like"/>
    <property type="match status" value="1"/>
</dbReference>
<dbReference type="InterPro" id="IPR001962">
    <property type="entry name" value="Asn_synthase"/>
</dbReference>
<gene>
    <name evidence="3" type="ORF">DSM3645_20117</name>
</gene>
<dbReference type="AlphaFoldDB" id="A4A1B2"/>
<evidence type="ECO:0000256" key="1">
    <source>
        <dbReference type="PIRSR" id="PIRSR006661-1"/>
    </source>
</evidence>
<dbReference type="InterPro" id="IPR052188">
    <property type="entry name" value="Ni-pincer_cofactor_biosynth"/>
</dbReference>
<dbReference type="STRING" id="314230.DSM3645_20117"/>
<dbReference type="PANTHER" id="PTHR43169">
    <property type="entry name" value="EXSB FAMILY PROTEIN"/>
    <property type="match status" value="1"/>
</dbReference>
<dbReference type="InterPro" id="IPR014729">
    <property type="entry name" value="Rossmann-like_a/b/a_fold"/>
</dbReference>
<evidence type="ECO:0000259" key="2">
    <source>
        <dbReference type="Pfam" id="PF00733"/>
    </source>
</evidence>
<evidence type="ECO:0000313" key="4">
    <source>
        <dbReference type="Proteomes" id="UP000004358"/>
    </source>
</evidence>
<comment type="caution">
    <text evidence="3">The sequence shown here is derived from an EMBL/GenBank/DDBJ whole genome shotgun (WGS) entry which is preliminary data.</text>
</comment>
<sequence length="276" mass="30280">MNTSEKAELLTQQIASYQRCAVALSGGVDSAVVAKAAHLALRESAVAVTARSPSVPASEIEEARRVAAEIGIRHEIVDTQETQNPLYIQNAPDRCFHCKTELYSQIELLVAAIDAPLIINGANVDDQGDHRPGMIAAKNHQVRSPLIECGLTKADVRALAQHWNLSVHDKPASPCLASRIAYGEEATPERLAMIEAAEAFLRQQGLREFRVRYHRGDIARIEVTPERIVPLATDPLRSELAKKLHELGFRAVTLDLDGFRSGNLNNFVDLSAIRVE</sequence>
<name>A4A1B2_9BACT</name>
<dbReference type="PIRSF" id="PIRSF006661">
    <property type="entry name" value="PP-lp_UCP006661"/>
    <property type="match status" value="1"/>
</dbReference>
<dbReference type="GO" id="GO:0006529">
    <property type="term" value="P:asparagine biosynthetic process"/>
    <property type="evidence" value="ECO:0007669"/>
    <property type="project" value="InterPro"/>
</dbReference>
<proteinExistence type="predicted"/>
<dbReference type="GO" id="GO:0016783">
    <property type="term" value="F:sulfurtransferase activity"/>
    <property type="evidence" value="ECO:0007669"/>
    <property type="project" value="InterPro"/>
</dbReference>
<dbReference type="NCBIfam" id="TIGR00268">
    <property type="entry name" value="ATP-dependent sacrificial sulfur transferase LarE"/>
    <property type="match status" value="1"/>
</dbReference>
<dbReference type="EMBL" id="AANZ01000033">
    <property type="protein sequence ID" value="EAQ77464.1"/>
    <property type="molecule type" value="Genomic_DNA"/>
</dbReference>
<dbReference type="Pfam" id="PF00733">
    <property type="entry name" value="Asn_synthase"/>
    <property type="match status" value="1"/>
</dbReference>
<dbReference type="RefSeq" id="WP_002651919.1">
    <property type="nucleotide sequence ID" value="NZ_CH672376.1"/>
</dbReference>
<organism evidence="3 4">
    <name type="scientific">Blastopirellula marina DSM 3645</name>
    <dbReference type="NCBI Taxonomy" id="314230"/>
    <lineage>
        <taxon>Bacteria</taxon>
        <taxon>Pseudomonadati</taxon>
        <taxon>Planctomycetota</taxon>
        <taxon>Planctomycetia</taxon>
        <taxon>Pirellulales</taxon>
        <taxon>Pirellulaceae</taxon>
        <taxon>Blastopirellula</taxon>
    </lineage>
</organism>
<dbReference type="eggNOG" id="COG1606">
    <property type="taxonomic scope" value="Bacteria"/>
</dbReference>
<dbReference type="HOGENOM" id="CLU_061181_2_0_0"/>
<dbReference type="GO" id="GO:0004066">
    <property type="term" value="F:asparagine synthase (glutamine-hydrolyzing) activity"/>
    <property type="evidence" value="ECO:0007669"/>
    <property type="project" value="InterPro"/>
</dbReference>
<reference evidence="3 4" key="1">
    <citation type="submission" date="2006-02" db="EMBL/GenBank/DDBJ databases">
        <authorList>
            <person name="Amann R."/>
            <person name="Ferriera S."/>
            <person name="Johnson J."/>
            <person name="Kravitz S."/>
            <person name="Halpern A."/>
            <person name="Remington K."/>
            <person name="Beeson K."/>
            <person name="Tran B."/>
            <person name="Rogers Y.-H."/>
            <person name="Friedman R."/>
            <person name="Venter J.C."/>
        </authorList>
    </citation>
    <scope>NUCLEOTIDE SEQUENCE [LARGE SCALE GENOMIC DNA]</scope>
    <source>
        <strain evidence="3 4">DSM 3645</strain>
    </source>
</reference>
<protein>
    <recommendedName>
        <fullName evidence="2">Asparagine synthetase domain-containing protein</fullName>
    </recommendedName>
</protein>